<comment type="subcellular location">
    <subcellularLocation>
        <location evidence="2">Membrane</location>
        <topology evidence="2">Multi-pass membrane protein</topology>
    </subcellularLocation>
    <subcellularLocation>
        <location evidence="3">Peroxisome</location>
    </subcellularLocation>
</comment>
<keyword evidence="10" id="KW-0274">FAD</keyword>
<evidence type="ECO:0000256" key="13">
    <source>
        <dbReference type="ARBA" id="ARBA00023002"/>
    </source>
</evidence>
<feature type="domain" description="Acyl-CoA oxidase C-alpha1" evidence="18">
    <location>
        <begin position="267"/>
        <end position="432"/>
    </location>
</feature>
<dbReference type="SUPFAM" id="SSF81338">
    <property type="entry name" value="Aquaporin-like"/>
    <property type="match status" value="1"/>
</dbReference>
<reference evidence="19" key="1">
    <citation type="submission" date="2023-06" db="EMBL/GenBank/DDBJ databases">
        <title>Genomic analysis of the entomopathogenic nematode Steinernema hermaphroditum.</title>
        <authorList>
            <person name="Schwarz E.M."/>
            <person name="Heppert J.K."/>
            <person name="Baniya A."/>
            <person name="Schwartz H.T."/>
            <person name="Tan C.-H."/>
            <person name="Antoshechkin I."/>
            <person name="Sternberg P.W."/>
            <person name="Goodrich-Blair H."/>
            <person name="Dillman A.R."/>
        </authorList>
    </citation>
    <scope>NUCLEOTIDE SEQUENCE</scope>
    <source>
        <strain evidence="19">PS9179</strain>
        <tissue evidence="19">Whole animal</tissue>
    </source>
</reference>
<evidence type="ECO:0000256" key="3">
    <source>
        <dbReference type="ARBA" id="ARBA00004275"/>
    </source>
</evidence>
<keyword evidence="14" id="KW-0443">Lipid metabolism</keyword>
<keyword evidence="15" id="KW-0472">Membrane</keyword>
<comment type="similarity">
    <text evidence="5">Belongs to the MIP/aquaporin (TC 1.A.8) family.</text>
</comment>
<evidence type="ECO:0000256" key="10">
    <source>
        <dbReference type="ARBA" id="ARBA00022827"/>
    </source>
</evidence>
<dbReference type="Gene3D" id="2.40.110.10">
    <property type="entry name" value="Butyryl-CoA Dehydrogenase, subunit A, domain 2"/>
    <property type="match status" value="1"/>
</dbReference>
<evidence type="ECO:0000256" key="14">
    <source>
        <dbReference type="ARBA" id="ARBA00023098"/>
    </source>
</evidence>
<dbReference type="InterPro" id="IPR022357">
    <property type="entry name" value="MIP_CS"/>
</dbReference>
<dbReference type="PRINTS" id="PR00783">
    <property type="entry name" value="MINTRINSICP"/>
</dbReference>
<comment type="similarity">
    <text evidence="6">Belongs to the acyl-CoA oxidase family.</text>
</comment>
<evidence type="ECO:0000256" key="6">
    <source>
        <dbReference type="ARBA" id="ARBA00006288"/>
    </source>
</evidence>
<dbReference type="InterPro" id="IPR023271">
    <property type="entry name" value="Aquaporin-like"/>
</dbReference>
<evidence type="ECO:0000256" key="15">
    <source>
        <dbReference type="ARBA" id="ARBA00023136"/>
    </source>
</evidence>
<evidence type="ECO:0008006" key="21">
    <source>
        <dbReference type="Google" id="ProtNLM"/>
    </source>
</evidence>
<organism evidence="19 20">
    <name type="scientific">Steinernema hermaphroditum</name>
    <dbReference type="NCBI Taxonomy" id="289476"/>
    <lineage>
        <taxon>Eukaryota</taxon>
        <taxon>Metazoa</taxon>
        <taxon>Ecdysozoa</taxon>
        <taxon>Nematoda</taxon>
        <taxon>Chromadorea</taxon>
        <taxon>Rhabditida</taxon>
        <taxon>Tylenchina</taxon>
        <taxon>Panagrolaimomorpha</taxon>
        <taxon>Strongyloidoidea</taxon>
        <taxon>Steinernematidae</taxon>
        <taxon>Steinernema</taxon>
    </lineage>
</organism>
<evidence type="ECO:0000256" key="7">
    <source>
        <dbReference type="ARBA" id="ARBA00022448"/>
    </source>
</evidence>
<keyword evidence="8" id="KW-0285">Flavoprotein</keyword>
<dbReference type="InterPro" id="IPR009100">
    <property type="entry name" value="AcylCoA_DH/oxidase_NM_dom_sf"/>
</dbReference>
<evidence type="ECO:0000256" key="1">
    <source>
        <dbReference type="ARBA" id="ARBA00001974"/>
    </source>
</evidence>
<dbReference type="InterPro" id="IPR000425">
    <property type="entry name" value="MIP"/>
</dbReference>
<keyword evidence="13" id="KW-0560">Oxidoreductase</keyword>
<dbReference type="FunFam" id="1.20.140.10:FF:000007">
    <property type="entry name" value="Acyl-coenzyme A oxidase"/>
    <property type="match status" value="1"/>
</dbReference>
<dbReference type="AlphaFoldDB" id="A0AA39LS26"/>
<evidence type="ECO:0000256" key="4">
    <source>
        <dbReference type="ARBA" id="ARBA00005189"/>
    </source>
</evidence>
<dbReference type="SUPFAM" id="SSF47203">
    <property type="entry name" value="Acyl-CoA dehydrogenase C-terminal domain-like"/>
    <property type="match status" value="2"/>
</dbReference>
<dbReference type="GO" id="GO:0015267">
    <property type="term" value="F:channel activity"/>
    <property type="evidence" value="ECO:0007669"/>
    <property type="project" value="InterPro"/>
</dbReference>
<comment type="cofactor">
    <cofactor evidence="1">
        <name>FAD</name>
        <dbReference type="ChEBI" id="CHEBI:57692"/>
    </cofactor>
</comment>
<keyword evidence="12" id="KW-1133">Transmembrane helix</keyword>
<dbReference type="PANTHER" id="PTHR10909">
    <property type="entry name" value="ELECTRON TRANSPORT OXIDOREDUCTASE"/>
    <property type="match status" value="1"/>
</dbReference>
<dbReference type="Pfam" id="PF22924">
    <property type="entry name" value="ACOX_C_alpha1"/>
    <property type="match status" value="1"/>
</dbReference>
<evidence type="ECO:0000256" key="9">
    <source>
        <dbReference type="ARBA" id="ARBA00022692"/>
    </source>
</evidence>
<accession>A0AA39LS26</accession>
<dbReference type="GO" id="GO:0016020">
    <property type="term" value="C:membrane"/>
    <property type="evidence" value="ECO:0007669"/>
    <property type="project" value="UniProtKB-SubCell"/>
</dbReference>
<dbReference type="Pfam" id="PF00230">
    <property type="entry name" value="MIP"/>
    <property type="match status" value="1"/>
</dbReference>
<evidence type="ECO:0000313" key="20">
    <source>
        <dbReference type="Proteomes" id="UP001175271"/>
    </source>
</evidence>
<proteinExistence type="inferred from homology"/>
<dbReference type="InterPro" id="IPR046373">
    <property type="entry name" value="Acyl-CoA_Oxase/DH_mid-dom_sf"/>
</dbReference>
<dbReference type="GO" id="GO:0071949">
    <property type="term" value="F:FAD binding"/>
    <property type="evidence" value="ECO:0007669"/>
    <property type="project" value="InterPro"/>
</dbReference>
<evidence type="ECO:0000256" key="12">
    <source>
        <dbReference type="ARBA" id="ARBA00022989"/>
    </source>
</evidence>
<keyword evidence="7" id="KW-0813">Transport</keyword>
<comment type="caution">
    <text evidence="19">The sequence shown here is derived from an EMBL/GenBank/DDBJ whole genome shotgun (WGS) entry which is preliminary data.</text>
</comment>
<comment type="pathway">
    <text evidence="4">Lipid metabolism.</text>
</comment>
<dbReference type="InterPro" id="IPR036250">
    <property type="entry name" value="AcylCo_DH-like_C"/>
</dbReference>
<dbReference type="Gene3D" id="1.20.140.10">
    <property type="entry name" value="Butyryl-CoA Dehydrogenase, subunit A, domain 3"/>
    <property type="match status" value="2"/>
</dbReference>
<evidence type="ECO:0000256" key="11">
    <source>
        <dbReference type="ARBA" id="ARBA00022832"/>
    </source>
</evidence>
<evidence type="ECO:0000256" key="16">
    <source>
        <dbReference type="ARBA" id="ARBA00023140"/>
    </source>
</evidence>
<dbReference type="PROSITE" id="PS00221">
    <property type="entry name" value="MIP"/>
    <property type="match status" value="1"/>
</dbReference>
<dbReference type="GO" id="GO:0005777">
    <property type="term" value="C:peroxisome"/>
    <property type="evidence" value="ECO:0007669"/>
    <property type="project" value="UniProtKB-SubCell"/>
</dbReference>
<dbReference type="InterPro" id="IPR055060">
    <property type="entry name" value="ACOX_C_alpha1"/>
</dbReference>
<evidence type="ECO:0000256" key="8">
    <source>
        <dbReference type="ARBA" id="ARBA00022630"/>
    </source>
</evidence>
<dbReference type="SUPFAM" id="SSF56645">
    <property type="entry name" value="Acyl-CoA dehydrogenase NM domain-like"/>
    <property type="match status" value="1"/>
</dbReference>
<keyword evidence="20" id="KW-1185">Reference proteome</keyword>
<dbReference type="GO" id="GO:0033540">
    <property type="term" value="P:fatty acid beta-oxidation using acyl-CoA oxidase"/>
    <property type="evidence" value="ECO:0007669"/>
    <property type="project" value="TreeGrafter"/>
</dbReference>
<dbReference type="GO" id="GO:0055088">
    <property type="term" value="P:lipid homeostasis"/>
    <property type="evidence" value="ECO:0007669"/>
    <property type="project" value="TreeGrafter"/>
</dbReference>
<keyword evidence="16" id="KW-0576">Peroxisome</keyword>
<name>A0AA39LS26_9BILA</name>
<keyword evidence="9" id="KW-0812">Transmembrane</keyword>
<evidence type="ECO:0000256" key="5">
    <source>
        <dbReference type="ARBA" id="ARBA00006175"/>
    </source>
</evidence>
<feature type="domain" description="Acyl-CoA oxidase C-terminal" evidence="17">
    <location>
        <begin position="462"/>
        <end position="590"/>
    </location>
</feature>
<dbReference type="Pfam" id="PF01756">
    <property type="entry name" value="ACOX"/>
    <property type="match status" value="1"/>
</dbReference>
<evidence type="ECO:0000313" key="19">
    <source>
        <dbReference type="EMBL" id="KAK0407612.1"/>
    </source>
</evidence>
<gene>
    <name evidence="19" type="ORF">QR680_003492</name>
</gene>
<dbReference type="GO" id="GO:0005504">
    <property type="term" value="F:fatty acid binding"/>
    <property type="evidence" value="ECO:0007669"/>
    <property type="project" value="TreeGrafter"/>
</dbReference>
<dbReference type="PANTHER" id="PTHR10909:SF390">
    <property type="entry name" value="PEROXISOMAL ACYL-COENZYME A OXIDASE 3"/>
    <property type="match status" value="1"/>
</dbReference>
<evidence type="ECO:0000256" key="2">
    <source>
        <dbReference type="ARBA" id="ARBA00004141"/>
    </source>
</evidence>
<sequence length="729" mass="81727">MFSEERISNLPQDVLNECRQKASFDWRKLKIFMEGEESIEFCNRIAGLLQNDPVFDHQWQTLTQKQAEEVTHKRWSKLVDYDVFDSKHGVPLNLKKIGDFVKTVEYYDAGLAIRYMLGSISVAIILMSQGTAKHKPLVDALLQNKIVGCLCLTELSHGSNTKSFQTEVTYENGELVFNTPNMESIKCCDFCNTRSRLRAANRQQSITIGSVGEIVGSWNGVSTGWMEFRNFRTSVNAMLDRNCNISSDGTYTSKFKNPNLQHAAVLGALAFNRIAVIMKGAIACELAAVIAIRYSMVHGTRRQFGPNQHEEILLPPARTHRMFPILASAYVIAMFHRKLNDHFNNYTMRVVQGEQTKILAELAKEIHVLSTVCKAVSTWMGNRALSEARLACSEHGFLKSSRLNDLRDDMDPSQTYEGDNYLIVQQAAYYLMDMARKESPDSPLGSVQFLKQKIDNFSGFTEDVLTAYKWLIHYLAREGIRCVQSSVQAGKSPFYARNNAQMYYIQPLATAFAEYTMLNWNIETSAQAPDDLQDVLRKICTIFALTNLEKYLSFLYIGGYCVGPEFGRTIQAELFNKEDELSGDAISLCDMSSSPRTESSTFSVDVDINDSRSNLRNVKGDYHRRIGRLSASVSRMPVEVDEDRPHSLMNKLIAEFVGDMIFVFVGSMSALSQQNSLIHAAFAHGITIFVLVASLGHVSGGHFNPAVTLAIALTAKRRILGSDMGASNP</sequence>
<dbReference type="InterPro" id="IPR002655">
    <property type="entry name" value="Acyl-CoA_oxidase_C"/>
</dbReference>
<dbReference type="Gene3D" id="1.20.1080.10">
    <property type="entry name" value="Glycerol uptake facilitator protein"/>
    <property type="match status" value="1"/>
</dbReference>
<dbReference type="GO" id="GO:0016402">
    <property type="term" value="F:pristanoyl-CoA oxidase activity"/>
    <property type="evidence" value="ECO:0007669"/>
    <property type="project" value="TreeGrafter"/>
</dbReference>
<dbReference type="FunFam" id="1.20.140.10:FF:000010">
    <property type="entry name" value="Acyl-coenzyme A oxidase"/>
    <property type="match status" value="1"/>
</dbReference>
<evidence type="ECO:0000259" key="18">
    <source>
        <dbReference type="Pfam" id="PF22924"/>
    </source>
</evidence>
<evidence type="ECO:0000259" key="17">
    <source>
        <dbReference type="Pfam" id="PF01756"/>
    </source>
</evidence>
<keyword evidence="11" id="KW-0276">Fatty acid metabolism</keyword>
<dbReference type="Proteomes" id="UP001175271">
    <property type="component" value="Unassembled WGS sequence"/>
</dbReference>
<dbReference type="EMBL" id="JAUCMV010000003">
    <property type="protein sequence ID" value="KAK0407612.1"/>
    <property type="molecule type" value="Genomic_DNA"/>
</dbReference>
<dbReference type="InterPro" id="IPR012258">
    <property type="entry name" value="Acyl-CoA_oxidase"/>
</dbReference>
<protein>
    <recommendedName>
        <fullName evidence="21">Acyl-coenzyme A oxidase</fullName>
    </recommendedName>
</protein>